<dbReference type="InterPro" id="IPR032359">
    <property type="entry name" value="KwaB-like"/>
</dbReference>
<evidence type="ECO:0000313" key="2">
    <source>
        <dbReference type="Proteomes" id="UP001462961"/>
    </source>
</evidence>
<dbReference type="Proteomes" id="UP001462961">
    <property type="component" value="Unassembled WGS sequence"/>
</dbReference>
<evidence type="ECO:0000313" key="1">
    <source>
        <dbReference type="EMBL" id="MEO1759881.1"/>
    </source>
</evidence>
<reference evidence="1 2" key="1">
    <citation type="submission" date="2024-01" db="EMBL/GenBank/DDBJ databases">
        <title>The diversity of rhizobia nodulating Mimosa spp. in eleven states of Brazil covering several biomes is determined by host plant, location, and edaphic factors.</title>
        <authorList>
            <person name="Rouws L."/>
            <person name="Barauna A."/>
            <person name="Beukes C."/>
            <person name="De Faria S.M."/>
            <person name="Gross E."/>
            <person name="Dos Reis Junior F.B."/>
            <person name="Simon M."/>
            <person name="Maluk M."/>
            <person name="Odee D.W."/>
            <person name="Kenicer G."/>
            <person name="Young J.P.W."/>
            <person name="Reis V.M."/>
            <person name="Zilli J."/>
            <person name="James E.K."/>
        </authorList>
    </citation>
    <scope>NUCLEOTIDE SEQUENCE [LARGE SCALE GENOMIC DNA]</scope>
    <source>
        <strain evidence="1 2">JHI1651</strain>
    </source>
</reference>
<protein>
    <submittedName>
        <fullName evidence="1">Kiwa anti-phage protein KwaB-like domain-containing protein</fullName>
    </submittedName>
</protein>
<comment type="caution">
    <text evidence="1">The sequence shown here is derived from an EMBL/GenBank/DDBJ whole genome shotgun (WGS) entry which is preliminary data.</text>
</comment>
<dbReference type="EMBL" id="JAYLVJ010000094">
    <property type="protein sequence ID" value="MEO1759881.1"/>
    <property type="molecule type" value="Genomic_DNA"/>
</dbReference>
<sequence length="121" mass="13841">MSRVFDLSEFYREATNDEVEAFATHEKMAVADLQNFLASAGPLIRRKISLISQSGILETTEQLVAVAQIFNVPMNVNEQGRIILPTNKTELRQILRFLDEDYYESPLSQSRFVSNSKRRAD</sequence>
<keyword evidence="2" id="KW-1185">Reference proteome</keyword>
<proteinExistence type="predicted"/>
<organism evidence="1 2">
    <name type="scientific">Paraburkholderia caribensis</name>
    <dbReference type="NCBI Taxonomy" id="75105"/>
    <lineage>
        <taxon>Bacteria</taxon>
        <taxon>Pseudomonadati</taxon>
        <taxon>Pseudomonadota</taxon>
        <taxon>Betaproteobacteria</taxon>
        <taxon>Burkholderiales</taxon>
        <taxon>Burkholderiaceae</taxon>
        <taxon>Paraburkholderia</taxon>
    </lineage>
</organism>
<gene>
    <name evidence="1" type="ORF">VOI32_39205</name>
</gene>
<dbReference type="RefSeq" id="WP_107203953.1">
    <property type="nucleotide sequence ID" value="NZ_JAKUCO010000101.1"/>
</dbReference>
<dbReference type="Pfam" id="PF16162">
    <property type="entry name" value="KwaB"/>
    <property type="match status" value="1"/>
</dbReference>
<accession>A0ABV0EBF6</accession>
<name>A0ABV0EBF6_9BURK</name>